<organism evidence="3 4">
    <name type="scientific">Toxocara canis</name>
    <name type="common">Canine roundworm</name>
    <dbReference type="NCBI Taxonomy" id="6265"/>
    <lineage>
        <taxon>Eukaryota</taxon>
        <taxon>Metazoa</taxon>
        <taxon>Ecdysozoa</taxon>
        <taxon>Nematoda</taxon>
        <taxon>Chromadorea</taxon>
        <taxon>Rhabditida</taxon>
        <taxon>Spirurina</taxon>
        <taxon>Ascaridomorpha</taxon>
        <taxon>Ascaridoidea</taxon>
        <taxon>Toxocaridae</taxon>
        <taxon>Toxocara</taxon>
    </lineage>
</organism>
<name>A0A183UFH1_TOXCA</name>
<dbReference type="Proteomes" id="UP000050794">
    <property type="component" value="Unassembled WGS sequence"/>
</dbReference>
<dbReference type="EMBL" id="UYWY01019642">
    <property type="protein sequence ID" value="VDM38562.1"/>
    <property type="molecule type" value="Genomic_DNA"/>
</dbReference>
<gene>
    <name evidence="2" type="ORF">TCNE_LOCUS7241</name>
</gene>
<dbReference type="AlphaFoldDB" id="A0A183UFH1"/>
<feature type="region of interest" description="Disordered" evidence="1">
    <location>
        <begin position="46"/>
        <end position="78"/>
    </location>
</feature>
<evidence type="ECO:0000313" key="3">
    <source>
        <dbReference type="Proteomes" id="UP000050794"/>
    </source>
</evidence>
<accession>A0A183UFH1</accession>
<evidence type="ECO:0000313" key="2">
    <source>
        <dbReference type="EMBL" id="VDM38562.1"/>
    </source>
</evidence>
<evidence type="ECO:0000256" key="1">
    <source>
        <dbReference type="SAM" id="MobiDB-lite"/>
    </source>
</evidence>
<keyword evidence="3" id="KW-1185">Reference proteome</keyword>
<dbReference type="WBParaSite" id="TCNE_0000724101-mRNA-1">
    <property type="protein sequence ID" value="TCNE_0000724101-mRNA-1"/>
    <property type="gene ID" value="TCNE_0000724101"/>
</dbReference>
<evidence type="ECO:0000313" key="4">
    <source>
        <dbReference type="WBParaSite" id="TCNE_0000724101-mRNA-1"/>
    </source>
</evidence>
<protein>
    <submittedName>
        <fullName evidence="4">ZM domain-containing protein</fullName>
    </submittedName>
</protein>
<reference evidence="2 3" key="2">
    <citation type="submission" date="2018-11" db="EMBL/GenBank/DDBJ databases">
        <authorList>
            <consortium name="Pathogen Informatics"/>
        </authorList>
    </citation>
    <scope>NUCLEOTIDE SEQUENCE [LARGE SCALE GENOMIC DNA]</scope>
</reference>
<reference evidence="4" key="1">
    <citation type="submission" date="2016-06" db="UniProtKB">
        <authorList>
            <consortium name="WormBaseParasite"/>
        </authorList>
    </citation>
    <scope>IDENTIFICATION</scope>
</reference>
<proteinExistence type="predicted"/>
<sequence>MKKPDTPLFNGYGEKQDCKTVYSETFYEGVRPEDIRRAIRHEQQILAEQGPLVDQTEYKSSYSTLSPEPHAAHKQPPSSLRLEGEQEMQSGYNMDFVPKLRPCPAGELIESVKKNHATTEHFEFHRVHSGHHFYEPKPDVRLDD</sequence>